<accession>A0A106BSV2</accession>
<organism evidence="6 7">
    <name type="scientific">Thiobacillus denitrificans</name>
    <dbReference type="NCBI Taxonomy" id="36861"/>
    <lineage>
        <taxon>Bacteria</taxon>
        <taxon>Pseudomonadati</taxon>
        <taxon>Pseudomonadota</taxon>
        <taxon>Betaproteobacteria</taxon>
        <taxon>Nitrosomonadales</taxon>
        <taxon>Thiobacillaceae</taxon>
        <taxon>Thiobacillus</taxon>
    </lineage>
</organism>
<name>A0A106BSV2_THIDE</name>
<feature type="domain" description="Rieske" evidence="5">
    <location>
        <begin position="6"/>
        <end position="112"/>
    </location>
</feature>
<dbReference type="RefSeq" id="WP_059751849.1">
    <property type="nucleotide sequence ID" value="NZ_LDUG01000011.1"/>
</dbReference>
<keyword evidence="7" id="KW-1185">Reference proteome</keyword>
<dbReference type="Proteomes" id="UP000064243">
    <property type="component" value="Unassembled WGS sequence"/>
</dbReference>
<evidence type="ECO:0000256" key="4">
    <source>
        <dbReference type="ARBA" id="ARBA00023014"/>
    </source>
</evidence>
<dbReference type="GO" id="GO:0051537">
    <property type="term" value="F:2 iron, 2 sulfur cluster binding"/>
    <property type="evidence" value="ECO:0007669"/>
    <property type="project" value="UniProtKB-KW"/>
</dbReference>
<keyword evidence="2" id="KW-0479">Metal-binding</keyword>
<dbReference type="PANTHER" id="PTHR40261">
    <property type="match status" value="1"/>
</dbReference>
<dbReference type="SUPFAM" id="SSF50022">
    <property type="entry name" value="ISP domain"/>
    <property type="match status" value="1"/>
</dbReference>
<evidence type="ECO:0000256" key="2">
    <source>
        <dbReference type="ARBA" id="ARBA00022723"/>
    </source>
</evidence>
<keyword evidence="1" id="KW-0001">2Fe-2S</keyword>
<dbReference type="PATRIC" id="fig|36861.3.peg.47"/>
<comment type="caution">
    <text evidence="6">The sequence shown here is derived from an EMBL/GenBank/DDBJ whole genome shotgun (WGS) entry which is preliminary data.</text>
</comment>
<keyword evidence="3" id="KW-0408">Iron</keyword>
<dbReference type="GO" id="GO:0046872">
    <property type="term" value="F:metal ion binding"/>
    <property type="evidence" value="ECO:0007669"/>
    <property type="project" value="UniProtKB-KW"/>
</dbReference>
<gene>
    <name evidence="6" type="ORF">ABW22_03030</name>
</gene>
<dbReference type="PROSITE" id="PS51296">
    <property type="entry name" value="RIESKE"/>
    <property type="match status" value="1"/>
</dbReference>
<evidence type="ECO:0000256" key="1">
    <source>
        <dbReference type="ARBA" id="ARBA00022714"/>
    </source>
</evidence>
<sequence length="116" mass="12649">MAERERLICAAADLAEQGRGVRFELSRGGKPQPAFVVRFDGQPHAFLNQCGHVPVELDWQAGEFFDDSRLYLVCSTHGALYHPASGQCVGGRCAGRGLIPVPVVERDGHVYLLETA</sequence>
<reference evidence="6 7" key="1">
    <citation type="journal article" date="2015" name="Appl. Environ. Microbiol.">
        <title>Aerobic and Anaerobic Thiosulfate Oxidation by a Cold-Adapted, Subglacial Chemoautotroph.</title>
        <authorList>
            <person name="Harrold Z.R."/>
            <person name="Skidmore M.L."/>
            <person name="Hamilton T.L."/>
            <person name="Desch L."/>
            <person name="Amada K."/>
            <person name="van Gelder W."/>
            <person name="Glover K."/>
            <person name="Roden E.E."/>
            <person name="Boyd E.S."/>
        </authorList>
    </citation>
    <scope>NUCLEOTIDE SEQUENCE [LARGE SCALE GENOMIC DNA]</scope>
    <source>
        <strain evidence="6 7">RG</strain>
    </source>
</reference>
<protein>
    <submittedName>
        <fullName evidence="6">(2Fe-2S)-binding protein</fullName>
    </submittedName>
</protein>
<dbReference type="STRING" id="1123392.GCA_000376425_02424"/>
<dbReference type="Pfam" id="PF00355">
    <property type="entry name" value="Rieske"/>
    <property type="match status" value="1"/>
</dbReference>
<dbReference type="EMBL" id="LDUG01000011">
    <property type="protein sequence ID" value="KVW98010.1"/>
    <property type="molecule type" value="Genomic_DNA"/>
</dbReference>
<evidence type="ECO:0000313" key="6">
    <source>
        <dbReference type="EMBL" id="KVW98010.1"/>
    </source>
</evidence>
<evidence type="ECO:0000256" key="3">
    <source>
        <dbReference type="ARBA" id="ARBA00023004"/>
    </source>
</evidence>
<keyword evidence="4" id="KW-0411">Iron-sulfur</keyword>
<dbReference type="PANTHER" id="PTHR40261:SF1">
    <property type="entry name" value="RIESKE DOMAIN-CONTAINING PROTEIN"/>
    <property type="match status" value="1"/>
</dbReference>
<evidence type="ECO:0000259" key="5">
    <source>
        <dbReference type="PROSITE" id="PS51296"/>
    </source>
</evidence>
<proteinExistence type="predicted"/>
<dbReference type="InterPro" id="IPR036922">
    <property type="entry name" value="Rieske_2Fe-2S_sf"/>
</dbReference>
<evidence type="ECO:0000313" key="7">
    <source>
        <dbReference type="Proteomes" id="UP000064243"/>
    </source>
</evidence>
<dbReference type="Gene3D" id="2.102.10.10">
    <property type="entry name" value="Rieske [2Fe-2S] iron-sulphur domain"/>
    <property type="match status" value="1"/>
</dbReference>
<dbReference type="OrthoDB" id="9794779at2"/>
<dbReference type="AlphaFoldDB" id="A0A106BSV2"/>
<dbReference type="InterPro" id="IPR017941">
    <property type="entry name" value="Rieske_2Fe-2S"/>
</dbReference>